<dbReference type="Proteomes" id="UP000719942">
    <property type="component" value="Unassembled WGS sequence"/>
</dbReference>
<dbReference type="EMBL" id="JAGFNZ010000004">
    <property type="protein sequence ID" value="MBW7573441.1"/>
    <property type="molecule type" value="Genomic_DNA"/>
</dbReference>
<accession>A0ABS7DQQ1</accession>
<comment type="caution">
    <text evidence="2">The sequence shown here is derived from an EMBL/GenBank/DDBJ whole genome shotgun (WGS) entry which is preliminary data.</text>
</comment>
<keyword evidence="3" id="KW-1185">Reference proteome</keyword>
<keyword evidence="1" id="KW-0812">Transmembrane</keyword>
<proteinExistence type="predicted"/>
<protein>
    <recommendedName>
        <fullName evidence="4">Glycosyl transferase family 2</fullName>
    </recommendedName>
</protein>
<sequence length="111" mass="12462">MLEILAKTFFVLLAIIGAAEVVRNIIFWMLRPSRPGKLYLVVSVEGHDEGAEMLMESAIERLKWISGGEKMLICLDKGMDEETNVVCRIISNRNPGVEICTPEELPDILCQ</sequence>
<evidence type="ECO:0000313" key="2">
    <source>
        <dbReference type="EMBL" id="MBW7573441.1"/>
    </source>
</evidence>
<organism evidence="2 3">
    <name type="scientific">Caproiciproducens faecalis</name>
    <dbReference type="NCBI Taxonomy" id="2820301"/>
    <lineage>
        <taxon>Bacteria</taxon>
        <taxon>Bacillati</taxon>
        <taxon>Bacillota</taxon>
        <taxon>Clostridia</taxon>
        <taxon>Eubacteriales</taxon>
        <taxon>Acutalibacteraceae</taxon>
        <taxon>Caproiciproducens</taxon>
    </lineage>
</organism>
<evidence type="ECO:0008006" key="4">
    <source>
        <dbReference type="Google" id="ProtNLM"/>
    </source>
</evidence>
<name>A0ABS7DQQ1_9FIRM</name>
<gene>
    <name evidence="2" type="ORF">J5W02_11535</name>
</gene>
<reference evidence="2 3" key="1">
    <citation type="submission" date="2021-03" db="EMBL/GenBank/DDBJ databases">
        <title>Caproiciproducens sp. nov. isolated from feces of cow.</title>
        <authorList>
            <person name="Choi J.-Y."/>
        </authorList>
    </citation>
    <scope>NUCLEOTIDE SEQUENCE [LARGE SCALE GENOMIC DNA]</scope>
    <source>
        <strain evidence="2 3">AGMB10547</strain>
    </source>
</reference>
<dbReference type="RefSeq" id="WP_219965838.1">
    <property type="nucleotide sequence ID" value="NZ_JAGFNZ010000004.1"/>
</dbReference>
<keyword evidence="1" id="KW-1133">Transmembrane helix</keyword>
<evidence type="ECO:0000256" key="1">
    <source>
        <dbReference type="SAM" id="Phobius"/>
    </source>
</evidence>
<evidence type="ECO:0000313" key="3">
    <source>
        <dbReference type="Proteomes" id="UP000719942"/>
    </source>
</evidence>
<keyword evidence="1" id="KW-0472">Membrane</keyword>
<feature type="transmembrane region" description="Helical" evidence="1">
    <location>
        <begin position="6"/>
        <end position="30"/>
    </location>
</feature>